<feature type="transmembrane region" description="Helical" evidence="1">
    <location>
        <begin position="224"/>
        <end position="245"/>
    </location>
</feature>
<feature type="transmembrane region" description="Helical" evidence="1">
    <location>
        <begin position="265"/>
        <end position="283"/>
    </location>
</feature>
<feature type="transmembrane region" description="Helical" evidence="1">
    <location>
        <begin position="380"/>
        <end position="399"/>
    </location>
</feature>
<name>A0A6P5A4V3_BRABE</name>
<feature type="transmembrane region" description="Helical" evidence="1">
    <location>
        <begin position="96"/>
        <end position="115"/>
    </location>
</feature>
<evidence type="ECO:0000313" key="2">
    <source>
        <dbReference type="Proteomes" id="UP000515135"/>
    </source>
</evidence>
<keyword evidence="1" id="KW-0472">Membrane</keyword>
<keyword evidence="1" id="KW-0812">Transmembrane</keyword>
<dbReference type="InterPro" id="IPR032751">
    <property type="entry name" value="Fuseless"/>
</dbReference>
<accession>A0A6P5A4V3</accession>
<gene>
    <name evidence="3" type="primary">LOC109479285</name>
</gene>
<dbReference type="RefSeq" id="XP_019636801.1">
    <property type="nucleotide sequence ID" value="XM_019781242.1"/>
</dbReference>
<sequence>MPGTPRVNTRPGAGRAVCDGVSDFMVIILIITPAVNLFWRGTWNLMYEYFPGDIITSSWLSLAIGSPVLLLAGLLQHPARRLGRWLHGKNQGWHHLYLVVYVYVVASASVAQWRGFWNLPTFYFPEWVSVLGYGLTAVVGTGLMMGFRIFSNGGGCPASVTVDFEPDPFRVPLRFRTDTAERFSWRFALDVFFSVFIADLISLAYWAGYWGLLDVLMFPEDPCFSYWLSFGIGYVIHLVTTFLQFPVHKASRNLLGAKREFWKRLALENAFLFLVNFGVINSWRGLWDLYDCYLLPDQPRLSAWLSHGFGALICCLVCAGRTLGGVGLAVDGEENDGTAILLSTYAERTAEKMADSPDTEPMLDPEEVRVPRTRPSAIRCVAHFVLVSFIITPSVLLFWRGTFNLLEGYLPGDDSFRPWLSLAIGSPVILLVGLLQHHITRLGRWTKGKSYVLYRLFAGVYFYMVAIAVVAQWVAFWDLPVYLMPHMDNIIGQGIRAILAFVIMIFLRTVVQGRACPVGVSFDFDPKPFRIPLRFHTEIAERCSSGKFVLDVVFSLFVVDLITVQNWAGTWSFLDYTIFPENPCLSSWVSLGVGYTLFLLVSIIQFPLYRASKSLRGGKLELAKRLAIEDTYGLVVNFAVNNVWRGLWGLYDCYILYDQPWESNWLSHGLGAAMCFLVCAGSSIGRPMVTVDGEADDGTGVLLQVFTSEEF</sequence>
<dbReference type="PANTHER" id="PTHR35270">
    <property type="entry name" value="FUSELESS, ISOFORM A"/>
    <property type="match status" value="1"/>
</dbReference>
<feature type="transmembrane region" description="Helical" evidence="1">
    <location>
        <begin position="419"/>
        <end position="440"/>
    </location>
</feature>
<dbReference type="Proteomes" id="UP000515135">
    <property type="component" value="Unplaced"/>
</dbReference>
<organism evidence="2 3">
    <name type="scientific">Branchiostoma belcheri</name>
    <name type="common">Amphioxus</name>
    <dbReference type="NCBI Taxonomy" id="7741"/>
    <lineage>
        <taxon>Eukaryota</taxon>
        <taxon>Metazoa</taxon>
        <taxon>Chordata</taxon>
        <taxon>Cephalochordata</taxon>
        <taxon>Leptocardii</taxon>
        <taxon>Amphioxiformes</taxon>
        <taxon>Branchiostomatidae</taxon>
        <taxon>Branchiostoma</taxon>
    </lineage>
</organism>
<dbReference type="AlphaFoldDB" id="A0A6P5A4V3"/>
<feature type="transmembrane region" description="Helical" evidence="1">
    <location>
        <begin position="588"/>
        <end position="609"/>
    </location>
</feature>
<reference evidence="3" key="1">
    <citation type="submission" date="2025-08" db="UniProtKB">
        <authorList>
            <consortium name="RefSeq"/>
        </authorList>
    </citation>
    <scope>IDENTIFICATION</scope>
    <source>
        <tissue evidence="3">Gonad</tissue>
    </source>
</reference>
<feature type="transmembrane region" description="Helical" evidence="1">
    <location>
        <begin position="127"/>
        <end position="147"/>
    </location>
</feature>
<proteinExistence type="predicted"/>
<evidence type="ECO:0000313" key="3">
    <source>
        <dbReference type="RefSeq" id="XP_019636801.1"/>
    </source>
</evidence>
<feature type="transmembrane region" description="Helical" evidence="1">
    <location>
        <begin position="191"/>
        <end position="212"/>
    </location>
</feature>
<keyword evidence="2" id="KW-1185">Reference proteome</keyword>
<keyword evidence="1" id="KW-1133">Transmembrane helix</keyword>
<evidence type="ECO:0000256" key="1">
    <source>
        <dbReference type="SAM" id="Phobius"/>
    </source>
</evidence>
<feature type="transmembrane region" description="Helical" evidence="1">
    <location>
        <begin position="59"/>
        <end position="75"/>
    </location>
</feature>
<feature type="transmembrane region" description="Helical" evidence="1">
    <location>
        <begin position="490"/>
        <end position="507"/>
    </location>
</feature>
<feature type="transmembrane region" description="Helical" evidence="1">
    <location>
        <begin position="548"/>
        <end position="568"/>
    </location>
</feature>
<feature type="transmembrane region" description="Helical" evidence="1">
    <location>
        <begin position="21"/>
        <end position="39"/>
    </location>
</feature>
<dbReference type="Pfam" id="PF15993">
    <property type="entry name" value="Fuseless"/>
    <property type="match status" value="2"/>
</dbReference>
<feature type="transmembrane region" description="Helical" evidence="1">
    <location>
        <begin position="452"/>
        <end position="475"/>
    </location>
</feature>
<protein>
    <submittedName>
        <fullName evidence="3">Uncharacterized protein LOC109479285</fullName>
    </submittedName>
</protein>
<feature type="transmembrane region" description="Helical" evidence="1">
    <location>
        <begin position="303"/>
        <end position="323"/>
    </location>
</feature>
<dbReference type="KEGG" id="bbel:109479285"/>
<dbReference type="PANTHER" id="PTHR35270:SF2">
    <property type="entry name" value="FUSELESS, ISOFORM A"/>
    <property type="match status" value="1"/>
</dbReference>
<dbReference type="OrthoDB" id="45313at2759"/>
<dbReference type="GeneID" id="109479285"/>